<dbReference type="PANTHER" id="PTHR13236:SF0">
    <property type="entry name" value="CYTOPLASMIC DYNEIN 2 LIGHT INTERMEDIATE CHAIN 1"/>
    <property type="match status" value="1"/>
</dbReference>
<dbReference type="GO" id="GO:0005930">
    <property type="term" value="C:axoneme"/>
    <property type="evidence" value="ECO:0007669"/>
    <property type="project" value="TreeGrafter"/>
</dbReference>
<evidence type="ECO:0000256" key="5">
    <source>
        <dbReference type="ARBA" id="ARBA00022490"/>
    </source>
</evidence>
<keyword evidence="12" id="KW-0966">Cell projection</keyword>
<dbReference type="GO" id="GO:0035721">
    <property type="term" value="P:intraciliary retrograde transport"/>
    <property type="evidence" value="ECO:0007669"/>
    <property type="project" value="InterPro"/>
</dbReference>
<evidence type="ECO:0000313" key="13">
    <source>
        <dbReference type="EMBL" id="KAJ1526812.1"/>
    </source>
</evidence>
<evidence type="ECO:0000256" key="10">
    <source>
        <dbReference type="ARBA" id="ARBA00023175"/>
    </source>
</evidence>
<dbReference type="SUPFAM" id="SSF52540">
    <property type="entry name" value="P-loop containing nucleoside triphosphate hydrolases"/>
    <property type="match status" value="1"/>
</dbReference>
<accession>A0AAV7XLZ5</accession>
<dbReference type="InterPro" id="IPR027417">
    <property type="entry name" value="P-loop_NTPase"/>
</dbReference>
<evidence type="ECO:0000256" key="11">
    <source>
        <dbReference type="ARBA" id="ARBA00023212"/>
    </source>
</evidence>
<dbReference type="InterPro" id="IPR040045">
    <property type="entry name" value="DYNC2LI1"/>
</dbReference>
<comment type="caution">
    <text evidence="13">The sequence shown here is derived from an EMBL/GenBank/DDBJ whole genome shotgun (WGS) entry which is preliminary data.</text>
</comment>
<dbReference type="GO" id="GO:0045504">
    <property type="term" value="F:dynein heavy chain binding"/>
    <property type="evidence" value="ECO:0007669"/>
    <property type="project" value="TreeGrafter"/>
</dbReference>
<comment type="similarity">
    <text evidence="2">Belongs to the dynein light intermediate chain family.</text>
</comment>
<organism evidence="13 14">
    <name type="scientific">Megalurothrips usitatus</name>
    <name type="common">bean blossom thrips</name>
    <dbReference type="NCBI Taxonomy" id="439358"/>
    <lineage>
        <taxon>Eukaryota</taxon>
        <taxon>Metazoa</taxon>
        <taxon>Ecdysozoa</taxon>
        <taxon>Arthropoda</taxon>
        <taxon>Hexapoda</taxon>
        <taxon>Insecta</taxon>
        <taxon>Pterygota</taxon>
        <taxon>Neoptera</taxon>
        <taxon>Paraneoptera</taxon>
        <taxon>Thysanoptera</taxon>
        <taxon>Terebrantia</taxon>
        <taxon>Thripoidea</taxon>
        <taxon>Thripidae</taxon>
        <taxon>Megalurothrips</taxon>
    </lineage>
</organism>
<gene>
    <name evidence="13" type="ORF">ONE63_008382</name>
</gene>
<dbReference type="GO" id="GO:0036064">
    <property type="term" value="C:ciliary basal body"/>
    <property type="evidence" value="ECO:0007669"/>
    <property type="project" value="TreeGrafter"/>
</dbReference>
<keyword evidence="6" id="KW-0493">Microtubule</keyword>
<name>A0AAV7XLZ5_9NEOP</name>
<dbReference type="GO" id="GO:0005868">
    <property type="term" value="C:cytoplasmic dynein complex"/>
    <property type="evidence" value="ECO:0007669"/>
    <property type="project" value="InterPro"/>
</dbReference>
<dbReference type="GO" id="GO:0035735">
    <property type="term" value="P:intraciliary transport involved in cilium assembly"/>
    <property type="evidence" value="ECO:0007669"/>
    <property type="project" value="InterPro"/>
</dbReference>
<reference evidence="13" key="1">
    <citation type="submission" date="2022-12" db="EMBL/GenBank/DDBJ databases">
        <title>Chromosome-level genome assembly of the bean flower thrips Megalurothrips usitatus.</title>
        <authorList>
            <person name="Ma L."/>
            <person name="Liu Q."/>
            <person name="Li H."/>
            <person name="Cai W."/>
        </authorList>
    </citation>
    <scope>NUCLEOTIDE SEQUENCE</scope>
    <source>
        <strain evidence="13">Cailab_2022a</strain>
    </source>
</reference>
<dbReference type="GO" id="GO:0005874">
    <property type="term" value="C:microtubule"/>
    <property type="evidence" value="ECO:0007669"/>
    <property type="project" value="UniProtKB-KW"/>
</dbReference>
<dbReference type="Proteomes" id="UP001075354">
    <property type="component" value="Chromosome 6"/>
</dbReference>
<proteinExistence type="inferred from homology"/>
<dbReference type="AlphaFoldDB" id="A0AAV7XLZ5"/>
<keyword evidence="9" id="KW-0969">Cilium</keyword>
<keyword evidence="4" id="KW-0217">Developmental protein</keyword>
<keyword evidence="8" id="KW-0243">Dynein</keyword>
<keyword evidence="5" id="KW-0963">Cytoplasm</keyword>
<dbReference type="EMBL" id="JAPTSV010000006">
    <property type="protein sequence ID" value="KAJ1526812.1"/>
    <property type="molecule type" value="Genomic_DNA"/>
</dbReference>
<keyword evidence="7" id="KW-0970">Cilium biogenesis/degradation</keyword>
<evidence type="ECO:0000256" key="8">
    <source>
        <dbReference type="ARBA" id="ARBA00023017"/>
    </source>
</evidence>
<keyword evidence="11" id="KW-0206">Cytoskeleton</keyword>
<dbReference type="Gene3D" id="3.40.50.300">
    <property type="entry name" value="P-loop containing nucleotide triphosphate hydrolases"/>
    <property type="match status" value="1"/>
</dbReference>
<evidence type="ECO:0000256" key="2">
    <source>
        <dbReference type="ARBA" id="ARBA00006831"/>
    </source>
</evidence>
<evidence type="ECO:0000256" key="9">
    <source>
        <dbReference type="ARBA" id="ARBA00023069"/>
    </source>
</evidence>
<evidence type="ECO:0000256" key="1">
    <source>
        <dbReference type="ARBA" id="ARBA00004120"/>
    </source>
</evidence>
<comment type="subcellular location">
    <subcellularLocation>
        <location evidence="1">Cytoplasm</location>
        <location evidence="1">Cytoskeleton</location>
        <location evidence="1">Cilium basal body</location>
    </subcellularLocation>
</comment>
<sequence length="350" mass="39842">MNAGRRVAFSHFLVFSFSDRTDSYDLPSNDKFEALRDLAVDRAKQNEDRIKALTRTLILCGSKQVGKTTMLNSLLDRNLPVRPTLALEYSFGRKLNRDGVKDTCNFWELGGGTTFSAVIPQLIITPLKERRTVSVAIILDLHKPSQIWLTLDKFMKTINTCMKQYAEEYPDQYNAIYAKRMNKFLSAHPDHPDKDCMDVTALKTHIIGGRYDEFQNFDPEKKKIICRTLRSAALIYGSSLHFLSTVEGALIKRGRDVLHYAGFEFNPPGSVCVDHNAPLSIPPGFDSLKDIGAVSGRSFHSVKNELEQYFSSHFPQVEEENLEPEDPSAHVSFKEPHLDFILKRKRREIV</sequence>
<evidence type="ECO:0000256" key="6">
    <source>
        <dbReference type="ARBA" id="ARBA00022701"/>
    </source>
</evidence>
<evidence type="ECO:0000256" key="12">
    <source>
        <dbReference type="ARBA" id="ARBA00023273"/>
    </source>
</evidence>
<keyword evidence="14" id="KW-1185">Reference proteome</keyword>
<evidence type="ECO:0000313" key="14">
    <source>
        <dbReference type="Proteomes" id="UP001075354"/>
    </source>
</evidence>
<keyword evidence="10" id="KW-0505">Motor protein</keyword>
<evidence type="ECO:0000256" key="3">
    <source>
        <dbReference type="ARBA" id="ARBA00018863"/>
    </source>
</evidence>
<dbReference type="PANTHER" id="PTHR13236">
    <property type="entry name" value="DYNEIN 2 LIGHT INTERMEDIATE CHAIN, ISOFORM 2"/>
    <property type="match status" value="1"/>
</dbReference>
<protein>
    <recommendedName>
        <fullName evidence="3">Cytoplasmic dynein 2 light intermediate chain 1</fullName>
    </recommendedName>
</protein>
<evidence type="ECO:0000256" key="4">
    <source>
        <dbReference type="ARBA" id="ARBA00022473"/>
    </source>
</evidence>
<evidence type="ECO:0000256" key="7">
    <source>
        <dbReference type="ARBA" id="ARBA00022794"/>
    </source>
</evidence>